<keyword evidence="1" id="KW-0472">Membrane</keyword>
<proteinExistence type="predicted"/>
<dbReference type="RefSeq" id="WP_074875676.1">
    <property type="nucleotide sequence ID" value="NZ_FOXI01000002.1"/>
</dbReference>
<name>A0A1I5NS66_9EURY</name>
<evidence type="ECO:0000313" key="3">
    <source>
        <dbReference type="Proteomes" id="UP000183769"/>
    </source>
</evidence>
<evidence type="ECO:0000256" key="1">
    <source>
        <dbReference type="SAM" id="Phobius"/>
    </source>
</evidence>
<keyword evidence="3" id="KW-1185">Reference proteome</keyword>
<protein>
    <submittedName>
        <fullName evidence="2">Uncharacterized protein</fullName>
    </submittedName>
</protein>
<dbReference type="Proteomes" id="UP000183769">
    <property type="component" value="Unassembled WGS sequence"/>
</dbReference>
<reference evidence="3" key="1">
    <citation type="submission" date="2016-10" db="EMBL/GenBank/DDBJ databases">
        <authorList>
            <person name="Varghese N."/>
            <person name="Submissions S."/>
        </authorList>
    </citation>
    <scope>NUCLEOTIDE SEQUENCE [LARGE SCALE GENOMIC DNA]</scope>
    <source>
        <strain evidence="3">CGMCC 1.10329</strain>
    </source>
</reference>
<feature type="transmembrane region" description="Helical" evidence="1">
    <location>
        <begin position="38"/>
        <end position="57"/>
    </location>
</feature>
<dbReference type="EMBL" id="FOXI01000002">
    <property type="protein sequence ID" value="SFP24624.1"/>
    <property type="molecule type" value="Genomic_DNA"/>
</dbReference>
<organism evidence="2 3">
    <name type="scientific">Halolamina pelagica</name>
    <dbReference type="NCBI Taxonomy" id="699431"/>
    <lineage>
        <taxon>Archaea</taxon>
        <taxon>Methanobacteriati</taxon>
        <taxon>Methanobacteriota</taxon>
        <taxon>Stenosarchaea group</taxon>
        <taxon>Halobacteria</taxon>
        <taxon>Halobacteriales</taxon>
        <taxon>Haloferacaceae</taxon>
    </lineage>
</organism>
<keyword evidence="1" id="KW-0812">Transmembrane</keyword>
<feature type="transmembrane region" description="Helical" evidence="1">
    <location>
        <begin position="7"/>
        <end position="26"/>
    </location>
</feature>
<keyword evidence="1" id="KW-1133">Transmembrane helix</keyword>
<gene>
    <name evidence="2" type="ORF">SAMN05216277_102169</name>
</gene>
<accession>A0A1I5NS66</accession>
<dbReference type="AlphaFoldDB" id="A0A1I5NS66"/>
<sequence>MASELVNMAYAWAGVVVAVAGVFGTMTVTEGPEENNTASGATAIAVAVFTIALVASLTL</sequence>
<evidence type="ECO:0000313" key="2">
    <source>
        <dbReference type="EMBL" id="SFP24624.1"/>
    </source>
</evidence>